<dbReference type="Pfam" id="PF25807">
    <property type="entry name" value="Clarin-2"/>
    <property type="match status" value="1"/>
</dbReference>
<evidence type="ECO:0000256" key="6">
    <source>
        <dbReference type="SAM" id="Phobius"/>
    </source>
</evidence>
<evidence type="ECO:0000256" key="4">
    <source>
        <dbReference type="ARBA" id="ARBA00022989"/>
    </source>
</evidence>
<comment type="subcellular location">
    <subcellularLocation>
        <location evidence="1">Membrane</location>
        <topology evidence="1">Multi-pass membrane protein</topology>
    </subcellularLocation>
</comment>
<keyword evidence="5 6" id="KW-0472">Membrane</keyword>
<comment type="similarity">
    <text evidence="2">Belongs to the clarin family.</text>
</comment>
<dbReference type="Proteomes" id="UP001152747">
    <property type="component" value="Unassembled WGS sequence"/>
</dbReference>
<evidence type="ECO:0000313" key="7">
    <source>
        <dbReference type="EMBL" id="CAI5447282.1"/>
    </source>
</evidence>
<dbReference type="EMBL" id="CANHGI010000004">
    <property type="protein sequence ID" value="CAI5447282.1"/>
    <property type="molecule type" value="Genomic_DNA"/>
</dbReference>
<name>A0A9P1IQ11_9PELO</name>
<dbReference type="InterPro" id="IPR026748">
    <property type="entry name" value="Clarin"/>
</dbReference>
<evidence type="ECO:0000256" key="2">
    <source>
        <dbReference type="ARBA" id="ARBA00005787"/>
    </source>
</evidence>
<feature type="transmembrane region" description="Helical" evidence="6">
    <location>
        <begin position="122"/>
        <end position="151"/>
    </location>
</feature>
<gene>
    <name evidence="7" type="ORF">CAMP_LOCUS9919</name>
</gene>
<keyword evidence="3 6" id="KW-0812">Transmembrane</keyword>
<dbReference type="PANTHER" id="PTHR31548">
    <property type="entry name" value="CLARIN"/>
    <property type="match status" value="1"/>
</dbReference>
<evidence type="ECO:0000256" key="1">
    <source>
        <dbReference type="ARBA" id="ARBA00004141"/>
    </source>
</evidence>
<reference evidence="7" key="1">
    <citation type="submission" date="2022-11" db="EMBL/GenBank/DDBJ databases">
        <authorList>
            <person name="Kikuchi T."/>
        </authorList>
    </citation>
    <scope>NUCLEOTIDE SEQUENCE</scope>
    <source>
        <strain evidence="7">PS1010</strain>
    </source>
</reference>
<dbReference type="PANTHER" id="PTHR31548:SF1">
    <property type="entry name" value="LD47387P"/>
    <property type="match status" value="1"/>
</dbReference>
<keyword evidence="4 6" id="KW-1133">Transmembrane helix</keyword>
<dbReference type="GO" id="GO:0007605">
    <property type="term" value="P:sensory perception of sound"/>
    <property type="evidence" value="ECO:0007669"/>
    <property type="project" value="UniProtKB-ARBA"/>
</dbReference>
<evidence type="ECO:0000256" key="5">
    <source>
        <dbReference type="ARBA" id="ARBA00023136"/>
    </source>
</evidence>
<evidence type="ECO:0000313" key="8">
    <source>
        <dbReference type="Proteomes" id="UP001152747"/>
    </source>
</evidence>
<proteinExistence type="inferred from homology"/>
<dbReference type="GO" id="GO:0016020">
    <property type="term" value="C:membrane"/>
    <property type="evidence" value="ECO:0007669"/>
    <property type="project" value="UniProtKB-SubCell"/>
</dbReference>
<dbReference type="OrthoDB" id="10012538at2759"/>
<organism evidence="7 8">
    <name type="scientific">Caenorhabditis angaria</name>
    <dbReference type="NCBI Taxonomy" id="860376"/>
    <lineage>
        <taxon>Eukaryota</taxon>
        <taxon>Metazoa</taxon>
        <taxon>Ecdysozoa</taxon>
        <taxon>Nematoda</taxon>
        <taxon>Chromadorea</taxon>
        <taxon>Rhabditida</taxon>
        <taxon>Rhabditina</taxon>
        <taxon>Rhabditomorpha</taxon>
        <taxon>Rhabditoidea</taxon>
        <taxon>Rhabditidae</taxon>
        <taxon>Peloderinae</taxon>
        <taxon>Caenorhabditis</taxon>
    </lineage>
</organism>
<evidence type="ECO:0000256" key="3">
    <source>
        <dbReference type="ARBA" id="ARBA00022692"/>
    </source>
</evidence>
<sequence>MASHNENDSVPEMIDHRHLQMWKWLHGRQNFRASVVENSLESSTSLSTSFDFSIVFIIASCSSDYWVRSEIIDTRKFRPAGFVHSGIFRGDRQIDYGDGLYSYRFSIFSELQEGHSFFTRAVWIFVLFFEAMSLIWSLMGVITCIFSITSLKVDVSVAGPNGIYLWSLLSSVSHGGALALFYSQFQSSLRTSMLLSEHLDLGYTTFNQASLSYAFYMSLCALFSLYIPPLTLVLFTERIVQIGRKSTSSSFDPTLMLY</sequence>
<keyword evidence="8" id="KW-1185">Reference proteome</keyword>
<feature type="transmembrane region" description="Helical" evidence="6">
    <location>
        <begin position="213"/>
        <end position="235"/>
    </location>
</feature>
<feature type="transmembrane region" description="Helical" evidence="6">
    <location>
        <begin position="163"/>
        <end position="185"/>
    </location>
</feature>
<comment type="caution">
    <text evidence="7">The sequence shown here is derived from an EMBL/GenBank/DDBJ whole genome shotgun (WGS) entry which is preliminary data.</text>
</comment>
<protein>
    <submittedName>
        <fullName evidence="7">Uncharacterized protein</fullName>
    </submittedName>
</protein>
<dbReference type="AlphaFoldDB" id="A0A9P1IQ11"/>
<accession>A0A9P1IQ11</accession>